<protein>
    <submittedName>
        <fullName evidence="1">Uncharacterized protein</fullName>
    </submittedName>
</protein>
<sequence length="99" mass="11611">MNDHRLNIAFNDNTIVPDGAHRHTELEKVQKEILNQHKYLETQLNMLRDNIRSICSTNGMSCDFATFDTVNSRPLLDRVPSRYINNFNNYNNLKGVRKF</sequence>
<dbReference type="Proteomes" id="UP000203359">
    <property type="component" value="Segment"/>
</dbReference>
<accession>Q7T5K2</accession>
<reference evidence="1 2" key="3">
    <citation type="journal article" date="2002" name="J. Gen. Virol.">
        <title>The expansion of a hypervariable, non-hr ori-like region in the genome of Cryptophlebia leucotreta granulovirus provides in vivo evidence for the utilization of baculovirus non-hr oris during replication.</title>
        <authorList>
            <person name="Jehle J.A."/>
        </authorList>
    </citation>
    <scope>NUCLEOTIDE SEQUENCE [LARGE SCALE GENOMIC DNA]</scope>
    <source>
        <strain evidence="1">CV3</strain>
    </source>
</reference>
<name>Q7T5K2_GVCL</name>
<evidence type="ECO:0000313" key="1">
    <source>
        <dbReference type="EMBL" id="AAQ21686.1"/>
    </source>
</evidence>
<reference evidence="1 2" key="1">
    <citation type="journal article" date="1994" name="J. Gen. Virol.">
        <title>Genome organization of the DNA-binding protein gene region of Cryptophlebia leucotreta granulosis virus is closely related to that of nuclear polyhedrosis viruses.</title>
        <authorList>
            <person name="Jehle J.A."/>
            <person name="Backhaus H."/>
        </authorList>
    </citation>
    <scope>NUCLEOTIDE SEQUENCE [LARGE SCALE GENOMIC DNA]</scope>
    <source>
        <strain evidence="1">CV3</strain>
    </source>
</reference>
<organism evidence="1 2">
    <name type="scientific">Cryptophlebia leucotreta granulosis virus</name>
    <name type="common">ClGV</name>
    <name type="synonym">Cryptophlebia leucotreta granulovirus</name>
    <dbReference type="NCBI Taxonomy" id="35254"/>
    <lineage>
        <taxon>Viruses</taxon>
        <taxon>Viruses incertae sedis</taxon>
        <taxon>Naldaviricetes</taxon>
        <taxon>Lefavirales</taxon>
        <taxon>Baculoviridae</taxon>
        <taxon>Betabaculovirus</taxon>
        <taxon>Betabaculovirus cryleucotretae</taxon>
    </lineage>
</organism>
<reference evidence="1 2" key="4">
    <citation type="journal article" date="2003" name="Virology">
        <title>The genome of the Cryptophlebia leucotreta granulovirus.</title>
        <authorList>
            <person name="Lange M."/>
            <person name="Jehle J.A."/>
        </authorList>
    </citation>
    <scope>NUCLEOTIDE SEQUENCE [LARGE SCALE GENOMIC DNA]</scope>
    <source>
        <strain evidence="1">CV3</strain>
    </source>
</reference>
<dbReference type="RefSeq" id="NP_891938.1">
    <property type="nucleotide sequence ID" value="NC_005068.1"/>
</dbReference>
<dbReference type="KEGG" id="vg:1725107"/>
<proteinExistence type="predicted"/>
<organismHost>
    <name type="scientific">Tortricidae</name>
    <dbReference type="NCBI Taxonomy" id="7139"/>
</organismHost>
<dbReference type="GeneID" id="1725107"/>
<keyword evidence="2" id="KW-1185">Reference proteome</keyword>
<reference evidence="1 2" key="2">
    <citation type="journal article" date="1994" name="J. Gen. Virol.">
        <title>The granulin gene region of Cryptophlebia leucotreta granulosis virus: sequence analysis and phylogenetic considerations.</title>
        <authorList>
            <person name="Jehle J.A."/>
            <person name="Backhaus H."/>
        </authorList>
    </citation>
    <scope>NUCLEOTIDE SEQUENCE [LARGE SCALE GENOMIC DNA]</scope>
    <source>
        <strain evidence="1">CV3</strain>
    </source>
</reference>
<evidence type="ECO:0000313" key="2">
    <source>
        <dbReference type="Proteomes" id="UP000203359"/>
    </source>
</evidence>
<dbReference type="OrthoDB" id="19972at10239"/>
<dbReference type="EMBL" id="AY229987">
    <property type="protein sequence ID" value="AAQ21686.1"/>
    <property type="molecule type" value="Genomic_DNA"/>
</dbReference>